<dbReference type="SUPFAM" id="SSF89796">
    <property type="entry name" value="CoA-transferase family III (CaiB/BaiF)"/>
    <property type="match status" value="1"/>
</dbReference>
<comment type="caution">
    <text evidence="3">The sequence shown here is derived from an EMBL/GenBank/DDBJ whole genome shotgun (WGS) entry which is preliminary data.</text>
</comment>
<dbReference type="InterPro" id="IPR023606">
    <property type="entry name" value="CoA-Trfase_III_dom_1_sf"/>
</dbReference>
<dbReference type="OrthoDB" id="5720311at2"/>
<dbReference type="Gene3D" id="3.30.1540.10">
    <property type="entry name" value="formyl-coa transferase, domain 3"/>
    <property type="match status" value="1"/>
</dbReference>
<dbReference type="PANTHER" id="PTHR48207:SF4">
    <property type="entry name" value="BLL6097 PROTEIN"/>
    <property type="match status" value="1"/>
</dbReference>
<dbReference type="RefSeq" id="WP_115549975.1">
    <property type="nucleotide sequence ID" value="NZ_QRGP01000002.1"/>
</dbReference>
<organism evidence="3 4">
    <name type="scientific">Sphingorhabdus pulchriflava</name>
    <dbReference type="NCBI Taxonomy" id="2292257"/>
    <lineage>
        <taxon>Bacteria</taxon>
        <taxon>Pseudomonadati</taxon>
        <taxon>Pseudomonadota</taxon>
        <taxon>Alphaproteobacteria</taxon>
        <taxon>Sphingomonadales</taxon>
        <taxon>Sphingomonadaceae</taxon>
        <taxon>Sphingorhabdus</taxon>
    </lineage>
</organism>
<dbReference type="Gene3D" id="3.40.50.10540">
    <property type="entry name" value="Crotonobetainyl-coa:carnitine coa-transferase, domain 1"/>
    <property type="match status" value="1"/>
</dbReference>
<dbReference type="InterPro" id="IPR050483">
    <property type="entry name" value="CoA-transferase_III_domain"/>
</dbReference>
<evidence type="ECO:0000313" key="3">
    <source>
        <dbReference type="EMBL" id="RDV02872.1"/>
    </source>
</evidence>
<protein>
    <submittedName>
        <fullName evidence="3">CoA transferase</fullName>
    </submittedName>
</protein>
<dbReference type="EMBL" id="QRGP01000002">
    <property type="protein sequence ID" value="RDV02872.1"/>
    <property type="molecule type" value="Genomic_DNA"/>
</dbReference>
<evidence type="ECO:0000256" key="2">
    <source>
        <dbReference type="SAM" id="MobiDB-lite"/>
    </source>
</evidence>
<dbReference type="AlphaFoldDB" id="A0A371B5T7"/>
<name>A0A371B5T7_9SPHN</name>
<dbReference type="Pfam" id="PF02515">
    <property type="entry name" value="CoA_transf_3"/>
    <property type="match status" value="1"/>
</dbReference>
<dbReference type="GO" id="GO:0008410">
    <property type="term" value="F:CoA-transferase activity"/>
    <property type="evidence" value="ECO:0007669"/>
    <property type="project" value="TreeGrafter"/>
</dbReference>
<dbReference type="InterPro" id="IPR003673">
    <property type="entry name" value="CoA-Trfase_fam_III"/>
</dbReference>
<accession>A0A371B5T7</accession>
<gene>
    <name evidence="3" type="ORF">DXH95_13165</name>
</gene>
<keyword evidence="4" id="KW-1185">Reference proteome</keyword>
<dbReference type="PANTHER" id="PTHR48207">
    <property type="entry name" value="SUCCINATE--HYDROXYMETHYLGLUTARATE COA-TRANSFERASE"/>
    <property type="match status" value="1"/>
</dbReference>
<feature type="region of interest" description="Disordered" evidence="2">
    <location>
        <begin position="384"/>
        <end position="404"/>
    </location>
</feature>
<evidence type="ECO:0000256" key="1">
    <source>
        <dbReference type="ARBA" id="ARBA00022679"/>
    </source>
</evidence>
<reference evidence="4" key="1">
    <citation type="submission" date="2018-08" db="EMBL/GenBank/DDBJ databases">
        <authorList>
            <person name="Kim S.-J."/>
            <person name="Jung G.-Y."/>
        </authorList>
    </citation>
    <scope>NUCLEOTIDE SEQUENCE [LARGE SCALE GENOMIC DNA]</scope>
    <source>
        <strain evidence="4">GY_G</strain>
    </source>
</reference>
<dbReference type="Proteomes" id="UP000263833">
    <property type="component" value="Unassembled WGS sequence"/>
</dbReference>
<evidence type="ECO:0000313" key="4">
    <source>
        <dbReference type="Proteomes" id="UP000263833"/>
    </source>
</evidence>
<keyword evidence="1 3" id="KW-0808">Transferase</keyword>
<sequence>MNDYSLEESKVGGWPKLEWDGERTGPLQGVKVLDMSSVVLGPFATLQLADLGAEVIKVENAQGGGDIMRKAGDNPTGDLGPIYASLNRNKKSIALDAANPEDRAAILELAKEADVFFHNVRMAGMERLGLGYDDVKAANPDIVYVHCAGFGADGPYAKRQAYDDLIQAASGFAALFEMRDGGRPQYAPTLVADKVSGMFAANAVLAALLGRANGLGGQFVQVPMFECFTWFHMVENLWGNTYPPGNGKFAYTRSINPRRRPYPTKDGYIAIVPYADHQWERFFELAGRPGVFQDPRFSTYKARLENTTELYATIEESSATKTTDEWVELLDANNIPAMKYNRMADVFDDPHLQAVDFFEVREAKAGYSYRSIRHPVHYASTPASVYADPPSLDADRNEILGSSD</sequence>
<dbReference type="InterPro" id="IPR044855">
    <property type="entry name" value="CoA-Trfase_III_dom3_sf"/>
</dbReference>
<proteinExistence type="predicted"/>